<evidence type="ECO:0000256" key="9">
    <source>
        <dbReference type="SAM" id="MobiDB-lite"/>
    </source>
</evidence>
<evidence type="ECO:0000256" key="2">
    <source>
        <dbReference type="ARBA" id="ARBA00022448"/>
    </source>
</evidence>
<evidence type="ECO:0000256" key="6">
    <source>
        <dbReference type="ARBA" id="ARBA00023140"/>
    </source>
</evidence>
<comment type="caution">
    <text evidence="10">The sequence shown here is derived from an EMBL/GenBank/DDBJ whole genome shotgun (WGS) entry which is preliminary data.</text>
</comment>
<dbReference type="Proteomes" id="UP001412067">
    <property type="component" value="Unassembled WGS sequence"/>
</dbReference>
<evidence type="ECO:0000256" key="5">
    <source>
        <dbReference type="ARBA" id="ARBA00023136"/>
    </source>
</evidence>
<proteinExistence type="inferred from homology"/>
<evidence type="ECO:0000256" key="1">
    <source>
        <dbReference type="ARBA" id="ARBA00006033"/>
    </source>
</evidence>
<evidence type="ECO:0000313" key="10">
    <source>
        <dbReference type="EMBL" id="KAK8967823.1"/>
    </source>
</evidence>
<dbReference type="InterPro" id="IPR035463">
    <property type="entry name" value="Pex13"/>
</dbReference>
<keyword evidence="2" id="KW-0813">Transport</keyword>
<keyword evidence="3" id="KW-0653">Protein transport</keyword>
<evidence type="ECO:0000256" key="4">
    <source>
        <dbReference type="ARBA" id="ARBA00023010"/>
    </source>
</evidence>
<gene>
    <name evidence="10" type="primary">PEX13</name>
    <name evidence="10" type="ORF">KSP40_PGU016912</name>
</gene>
<comment type="similarity">
    <text evidence="1">Belongs to the peroxin-13 family.</text>
</comment>
<dbReference type="PANTHER" id="PTHR19332">
    <property type="entry name" value="PEROXISOMAL MEMBRANE PROTEIN PEX13"/>
    <property type="match status" value="1"/>
</dbReference>
<evidence type="ECO:0000256" key="3">
    <source>
        <dbReference type="ARBA" id="ARBA00022927"/>
    </source>
</evidence>
<feature type="region of interest" description="Disordered" evidence="9">
    <location>
        <begin position="1"/>
        <end position="49"/>
    </location>
</feature>
<dbReference type="PANTHER" id="PTHR19332:SF1">
    <property type="entry name" value="PEROXISOMAL MEMBRANE PROTEIN PEX13"/>
    <property type="match status" value="1"/>
</dbReference>
<organism evidence="10 11">
    <name type="scientific">Platanthera guangdongensis</name>
    <dbReference type="NCBI Taxonomy" id="2320717"/>
    <lineage>
        <taxon>Eukaryota</taxon>
        <taxon>Viridiplantae</taxon>
        <taxon>Streptophyta</taxon>
        <taxon>Embryophyta</taxon>
        <taxon>Tracheophyta</taxon>
        <taxon>Spermatophyta</taxon>
        <taxon>Magnoliopsida</taxon>
        <taxon>Liliopsida</taxon>
        <taxon>Asparagales</taxon>
        <taxon>Orchidaceae</taxon>
        <taxon>Orchidoideae</taxon>
        <taxon>Orchideae</taxon>
        <taxon>Orchidinae</taxon>
        <taxon>Platanthera</taxon>
    </lineage>
</organism>
<keyword evidence="6" id="KW-0576">Peroxisome</keyword>
<comment type="subcellular location">
    <subcellularLocation>
        <location evidence="8">Peroxisome membrane</location>
    </subcellularLocation>
</comment>
<protein>
    <recommendedName>
        <fullName evidence="7">Peroxin-13</fullName>
    </recommendedName>
</protein>
<keyword evidence="11" id="KW-1185">Reference proteome</keyword>
<name>A0ABR2MY50_9ASPA</name>
<keyword evidence="5" id="KW-0472">Membrane</keyword>
<reference evidence="10 11" key="1">
    <citation type="journal article" date="2022" name="Nat. Plants">
        <title>Genomes of leafy and leafless Platanthera orchids illuminate the evolution of mycoheterotrophy.</title>
        <authorList>
            <person name="Li M.H."/>
            <person name="Liu K.W."/>
            <person name="Li Z."/>
            <person name="Lu H.C."/>
            <person name="Ye Q.L."/>
            <person name="Zhang D."/>
            <person name="Wang J.Y."/>
            <person name="Li Y.F."/>
            <person name="Zhong Z.M."/>
            <person name="Liu X."/>
            <person name="Yu X."/>
            <person name="Liu D.K."/>
            <person name="Tu X.D."/>
            <person name="Liu B."/>
            <person name="Hao Y."/>
            <person name="Liao X.Y."/>
            <person name="Jiang Y.T."/>
            <person name="Sun W.H."/>
            <person name="Chen J."/>
            <person name="Chen Y.Q."/>
            <person name="Ai Y."/>
            <person name="Zhai J.W."/>
            <person name="Wu S.S."/>
            <person name="Zhou Z."/>
            <person name="Hsiao Y.Y."/>
            <person name="Wu W.L."/>
            <person name="Chen Y.Y."/>
            <person name="Lin Y.F."/>
            <person name="Hsu J.L."/>
            <person name="Li C.Y."/>
            <person name="Wang Z.W."/>
            <person name="Zhao X."/>
            <person name="Zhong W.Y."/>
            <person name="Ma X.K."/>
            <person name="Ma L."/>
            <person name="Huang J."/>
            <person name="Chen G.Z."/>
            <person name="Huang M.Z."/>
            <person name="Huang L."/>
            <person name="Peng D.H."/>
            <person name="Luo Y.B."/>
            <person name="Zou S.Q."/>
            <person name="Chen S.P."/>
            <person name="Lan S."/>
            <person name="Tsai W.C."/>
            <person name="Van de Peer Y."/>
            <person name="Liu Z.J."/>
        </authorList>
    </citation>
    <scope>NUCLEOTIDE SEQUENCE [LARGE SCALE GENOMIC DNA]</scope>
    <source>
        <strain evidence="10">Lor288</strain>
    </source>
</reference>
<evidence type="ECO:0000256" key="7">
    <source>
        <dbReference type="ARBA" id="ARBA00029693"/>
    </source>
</evidence>
<evidence type="ECO:0000256" key="8">
    <source>
        <dbReference type="ARBA" id="ARBA00046271"/>
    </source>
</evidence>
<sequence length="508" mass="53360">MGSIPGTTPPPKPWERAGSASGPAPFKPPSPGSTSDIVEASGTAKPGEMVSNTGIAAASASIVARPSPARPWEQNYGNSYAGYGSNMSYNSGYGSGVYGSSSYGGLGGSYGGGGLYGNSMYRGGYGGGLYGGGGTMYGGGGMYGGTMNNCGFGGPMGAYGMAGPYGNQDPNDPYGPPSSPPGFWMSFLRVMHGVVNFFGRISMLIDQNTQAFHMFMTALLQLFDRSGMLYGELARFALRLLGNQNKAGGAAAPGTRSARGHGRTGAATYRGAKSFRPSMGHGLGNQLINIHPTAAVDYPGSAVNTKCAIAGDQQNINSPIAGGSRTFFCYSGWSRPRVKKLHLMRPLLAGYGLSRQEKGYASAIGRAIRENGGTRYAGRMCKNPAVGIRRRNSGGFRRRCNRTVVDGEEKILHAGVDGEEDAGGVSKHVFGEEDLAMQQPRPGKKTVVASEKRRLTLGIKGSGRWLFGAVGGCGQGGWRLDSAANRGGRRLEKEKENYRKLIGHFIKQ</sequence>
<accession>A0ABR2MY50</accession>
<keyword evidence="4" id="KW-0811">Translocation</keyword>
<dbReference type="EMBL" id="JBBWWR010000004">
    <property type="protein sequence ID" value="KAK8967823.1"/>
    <property type="molecule type" value="Genomic_DNA"/>
</dbReference>
<evidence type="ECO:0000313" key="11">
    <source>
        <dbReference type="Proteomes" id="UP001412067"/>
    </source>
</evidence>